<evidence type="ECO:0000256" key="1">
    <source>
        <dbReference type="SAM" id="MobiDB-lite"/>
    </source>
</evidence>
<organism evidence="2 3">
    <name type="scientific">Portunus trituberculatus</name>
    <name type="common">Swimming crab</name>
    <name type="synonym">Neptunus trituberculatus</name>
    <dbReference type="NCBI Taxonomy" id="210409"/>
    <lineage>
        <taxon>Eukaryota</taxon>
        <taxon>Metazoa</taxon>
        <taxon>Ecdysozoa</taxon>
        <taxon>Arthropoda</taxon>
        <taxon>Crustacea</taxon>
        <taxon>Multicrustacea</taxon>
        <taxon>Malacostraca</taxon>
        <taxon>Eumalacostraca</taxon>
        <taxon>Eucarida</taxon>
        <taxon>Decapoda</taxon>
        <taxon>Pleocyemata</taxon>
        <taxon>Brachyura</taxon>
        <taxon>Eubrachyura</taxon>
        <taxon>Portunoidea</taxon>
        <taxon>Portunidae</taxon>
        <taxon>Portuninae</taxon>
        <taxon>Portunus</taxon>
    </lineage>
</organism>
<evidence type="ECO:0000313" key="2">
    <source>
        <dbReference type="EMBL" id="MPC57511.1"/>
    </source>
</evidence>
<keyword evidence="3" id="KW-1185">Reference proteome</keyword>
<gene>
    <name evidence="2" type="ORF">E2C01_051492</name>
</gene>
<sequence length="86" mass="9899">MRPPGVRHDRRYHKGIVTRVTLDQCLWPQLSSTSFQDDVYRVDKEAKKDNDNDKQLLVMVLQGSEKNRKPDAADSDADGPCLRPFE</sequence>
<reference evidence="2 3" key="1">
    <citation type="submission" date="2019-05" db="EMBL/GenBank/DDBJ databases">
        <title>Another draft genome of Portunus trituberculatus and its Hox gene families provides insights of decapod evolution.</title>
        <authorList>
            <person name="Jeong J.-H."/>
            <person name="Song I."/>
            <person name="Kim S."/>
            <person name="Choi T."/>
            <person name="Kim D."/>
            <person name="Ryu S."/>
            <person name="Kim W."/>
        </authorList>
    </citation>
    <scope>NUCLEOTIDE SEQUENCE [LARGE SCALE GENOMIC DNA]</scope>
    <source>
        <tissue evidence="2">Muscle</tissue>
    </source>
</reference>
<protein>
    <submittedName>
        <fullName evidence="2">Uncharacterized protein</fullName>
    </submittedName>
</protein>
<comment type="caution">
    <text evidence="2">The sequence shown here is derived from an EMBL/GenBank/DDBJ whole genome shotgun (WGS) entry which is preliminary data.</text>
</comment>
<evidence type="ECO:0000313" key="3">
    <source>
        <dbReference type="Proteomes" id="UP000324222"/>
    </source>
</evidence>
<feature type="region of interest" description="Disordered" evidence="1">
    <location>
        <begin position="62"/>
        <end position="86"/>
    </location>
</feature>
<dbReference type="Proteomes" id="UP000324222">
    <property type="component" value="Unassembled WGS sequence"/>
</dbReference>
<proteinExistence type="predicted"/>
<accession>A0A5B7GBR6</accession>
<name>A0A5B7GBR6_PORTR</name>
<dbReference type="AlphaFoldDB" id="A0A5B7GBR6"/>
<dbReference type="EMBL" id="VSRR010014841">
    <property type="protein sequence ID" value="MPC57511.1"/>
    <property type="molecule type" value="Genomic_DNA"/>
</dbReference>